<organism evidence="1 2">
    <name type="scientific">Porphyromonas crevioricanis JCM 15906</name>
    <dbReference type="NCBI Taxonomy" id="1305617"/>
    <lineage>
        <taxon>Bacteria</taxon>
        <taxon>Pseudomonadati</taxon>
        <taxon>Bacteroidota</taxon>
        <taxon>Bacteroidia</taxon>
        <taxon>Bacteroidales</taxon>
        <taxon>Porphyromonadaceae</taxon>
        <taxon>Porphyromonas</taxon>
    </lineage>
</organism>
<dbReference type="AlphaFoldDB" id="T1CQV6"/>
<name>T1CQV6_9PORP</name>
<gene>
    <name evidence="1" type="ORF">PORCRE_1936</name>
</gene>
<accession>T1CQV6</accession>
<sequence length="181" mass="20312">MGISSRNGRGTSAQTNDITVEKEFFAVCRVWRTEEESTTIVEKRLSIYTGESVKKLEATLPVLHCIRQYSFVAGIAFDLKVSLLCYLGNDIRQLSIDERVHTRCSIETHGVTTSDDPDTIRSMSKKTASYPVIFPCIDAYIGHPSGEFVRIFGCEMFESDQRSSSDQAHELFGSLFPELVL</sequence>
<dbReference type="EMBL" id="BAOU01000070">
    <property type="protein sequence ID" value="GAD06212.1"/>
    <property type="molecule type" value="Genomic_DNA"/>
</dbReference>
<dbReference type="Proteomes" id="UP000018031">
    <property type="component" value="Unassembled WGS sequence"/>
</dbReference>
<comment type="caution">
    <text evidence="1">The sequence shown here is derived from an EMBL/GenBank/DDBJ whole genome shotgun (WGS) entry which is preliminary data.</text>
</comment>
<reference evidence="2" key="1">
    <citation type="journal article" date="2013" name="Genome">
        <title>Draft Genome Sequences of Porphyromonas crevioricanis JCM 15906T and Porphyromonas cansulci JCM 13913T Isolated from a Canine Oral Cavity.</title>
        <authorList>
            <person name="Sakamoto M."/>
            <person name="Tanaka N."/>
            <person name="Shiwa Y."/>
            <person name="Yoshikawa H."/>
            <person name="Ohkuma M."/>
        </authorList>
    </citation>
    <scope>NUCLEOTIDE SEQUENCE [LARGE SCALE GENOMIC DNA]</scope>
    <source>
        <strain evidence="2">JCM 15906</strain>
    </source>
</reference>
<proteinExistence type="predicted"/>
<protein>
    <submittedName>
        <fullName evidence="1">Uncharacterized protein</fullName>
    </submittedName>
</protein>
<evidence type="ECO:0000313" key="2">
    <source>
        <dbReference type="Proteomes" id="UP000018031"/>
    </source>
</evidence>
<evidence type="ECO:0000313" key="1">
    <source>
        <dbReference type="EMBL" id="GAD06212.1"/>
    </source>
</evidence>
<reference evidence="1 2" key="2">
    <citation type="journal article" date="2013" name="Genome Announc.">
        <title>Draft Genome Sequences of Porphyromonas crevioricanis JCM 15906T and Porphyromonas cansulci JCM 13913T Isolated from a Canine Oral Cavity.</title>
        <authorList>
            <person name="Sakamoto M."/>
            <person name="Tanaka N."/>
            <person name="Shiwa Y."/>
            <person name="Yoshikawa H."/>
            <person name="Ohkuma M."/>
        </authorList>
    </citation>
    <scope>NUCLEOTIDE SEQUENCE [LARGE SCALE GENOMIC DNA]</scope>
    <source>
        <strain evidence="1 2">JCM 15906</strain>
    </source>
</reference>